<dbReference type="AlphaFoldDB" id="A0A9P3GN11"/>
<sequence length="539" mass="60471">MPVTGVQILSKEAQQAQSQILTDDALKFIAALHRTFDSTRHNLLVARTVAQQRLDAGVPLDFAPETANIRADPAWLCAPPAPGLEDRRVEITGPPDRKMVINALNSGAKTFMADFEDSNAPTFANLLNGQINLRDAIRRQIDFETGGKSYKLTQNPAVLIVRPRGWHLDEPRVTVDNQPVSGSIFDFALYFFHNAKELVARGSGPYFYLPKMEHYKEARLWNDIFNFSQSYIGMPHGTIRATVLIETIPAAFQMEEILFELREHSSGLNCGRWDYIFSFIKRRRADRTAVLPDRSDVTMEVPFMDAYVRLLIQTCHKRKVAAMGGMSAQIPIKDDPKANEIAMNKVRADKLREVKNGHDGTWIAHPLINQIASEIFNEHMVGPNQYHIRREDVRVTAYDLLNTTVPGKITEAGVRSSVATSLAYSAAWVGGNGCIPLNHLMEDAATAEITRVQLWQYVKYGSRMASGEYVTAEYIDRIVDEVVPTLKGGAITEKNLDIVARYLKKQVRQEWPSEFLTSDLMSYLAIADGCPSQFVRSAL</sequence>
<dbReference type="GO" id="GO:0006097">
    <property type="term" value="P:glyoxylate cycle"/>
    <property type="evidence" value="ECO:0007669"/>
    <property type="project" value="UniProtKB-KW"/>
</dbReference>
<dbReference type="InterPro" id="IPR048355">
    <property type="entry name" value="MS_C"/>
</dbReference>
<reference evidence="12 13" key="1">
    <citation type="submission" date="2021-08" db="EMBL/GenBank/DDBJ databases">
        <title>Draft Genome Sequence of Phanerochaete sordida strain YK-624.</title>
        <authorList>
            <person name="Mori T."/>
            <person name="Dohra H."/>
            <person name="Suzuki T."/>
            <person name="Kawagishi H."/>
            <person name="Hirai H."/>
        </authorList>
    </citation>
    <scope>NUCLEOTIDE SEQUENCE [LARGE SCALE GENOMIC DNA]</scope>
    <source>
        <strain evidence="12 13">YK-624</strain>
    </source>
</reference>
<feature type="active site" description="Proton donor" evidence="7">
    <location>
        <position position="443"/>
    </location>
</feature>
<evidence type="ECO:0000256" key="4">
    <source>
        <dbReference type="ARBA" id="ARBA00022532"/>
    </source>
</evidence>
<dbReference type="SUPFAM" id="SSF51645">
    <property type="entry name" value="Malate synthase G"/>
    <property type="match status" value="1"/>
</dbReference>
<feature type="domain" description="Malate synthase TIM barrel" evidence="9">
    <location>
        <begin position="158"/>
        <end position="402"/>
    </location>
</feature>
<dbReference type="PROSITE" id="PS00510">
    <property type="entry name" value="MALATE_SYNTHASE"/>
    <property type="match status" value="1"/>
</dbReference>
<evidence type="ECO:0000259" key="10">
    <source>
        <dbReference type="Pfam" id="PF20656"/>
    </source>
</evidence>
<dbReference type="Proteomes" id="UP000703269">
    <property type="component" value="Unassembled WGS sequence"/>
</dbReference>
<dbReference type="Pfam" id="PF20659">
    <property type="entry name" value="MS_C"/>
    <property type="match status" value="1"/>
</dbReference>
<dbReference type="PANTHER" id="PTHR42902:SF1">
    <property type="entry name" value="MALATE SYNTHASE 1-RELATED"/>
    <property type="match status" value="1"/>
</dbReference>
<dbReference type="EC" id="2.3.3.9" evidence="2 8"/>
<dbReference type="InterPro" id="IPR046363">
    <property type="entry name" value="MS_N_TIM-barrel_dom"/>
</dbReference>
<accession>A0A9P3GN11</accession>
<feature type="domain" description="Malate synthase N-terminal" evidence="10">
    <location>
        <begin position="11"/>
        <end position="67"/>
    </location>
</feature>
<dbReference type="InterPro" id="IPR011076">
    <property type="entry name" value="Malate_synth_sf"/>
</dbReference>
<comment type="similarity">
    <text evidence="1 8">Belongs to the malate synthase family.</text>
</comment>
<dbReference type="FunFam" id="3.20.20.360:FF:000001">
    <property type="entry name" value="Malate synthase"/>
    <property type="match status" value="1"/>
</dbReference>
<dbReference type="PANTHER" id="PTHR42902">
    <property type="entry name" value="MALATE SYNTHASE"/>
    <property type="match status" value="1"/>
</dbReference>
<dbReference type="GO" id="GO:0005782">
    <property type="term" value="C:peroxisomal matrix"/>
    <property type="evidence" value="ECO:0007669"/>
    <property type="project" value="TreeGrafter"/>
</dbReference>
<evidence type="ECO:0000256" key="7">
    <source>
        <dbReference type="PIRSR" id="PIRSR001363-1"/>
    </source>
</evidence>
<evidence type="ECO:0000259" key="11">
    <source>
        <dbReference type="Pfam" id="PF20659"/>
    </source>
</evidence>
<proteinExistence type="inferred from homology"/>
<dbReference type="InterPro" id="IPR006252">
    <property type="entry name" value="Malate_synthA"/>
</dbReference>
<evidence type="ECO:0000256" key="3">
    <source>
        <dbReference type="ARBA" id="ARBA00022435"/>
    </source>
</evidence>
<dbReference type="GO" id="GO:0004474">
    <property type="term" value="F:malate synthase activity"/>
    <property type="evidence" value="ECO:0007669"/>
    <property type="project" value="UniProtKB-EC"/>
</dbReference>
<evidence type="ECO:0000256" key="1">
    <source>
        <dbReference type="ARBA" id="ARBA00006394"/>
    </source>
</evidence>
<dbReference type="EMBL" id="BPQB01000076">
    <property type="protein sequence ID" value="GJE97741.1"/>
    <property type="molecule type" value="Genomic_DNA"/>
</dbReference>
<keyword evidence="13" id="KW-1185">Reference proteome</keyword>
<feature type="domain" description="Malate synthase C-terminal" evidence="11">
    <location>
        <begin position="408"/>
        <end position="521"/>
    </location>
</feature>
<comment type="catalytic activity">
    <reaction evidence="6 8">
        <text>glyoxylate + acetyl-CoA + H2O = (S)-malate + CoA + H(+)</text>
        <dbReference type="Rhea" id="RHEA:18181"/>
        <dbReference type="ChEBI" id="CHEBI:15377"/>
        <dbReference type="ChEBI" id="CHEBI:15378"/>
        <dbReference type="ChEBI" id="CHEBI:15589"/>
        <dbReference type="ChEBI" id="CHEBI:36655"/>
        <dbReference type="ChEBI" id="CHEBI:57287"/>
        <dbReference type="ChEBI" id="CHEBI:57288"/>
        <dbReference type="EC" id="2.3.3.9"/>
    </reaction>
</comment>
<organism evidence="12 13">
    <name type="scientific">Phanerochaete sordida</name>
    <dbReference type="NCBI Taxonomy" id="48140"/>
    <lineage>
        <taxon>Eukaryota</taxon>
        <taxon>Fungi</taxon>
        <taxon>Dikarya</taxon>
        <taxon>Basidiomycota</taxon>
        <taxon>Agaricomycotina</taxon>
        <taxon>Agaricomycetes</taxon>
        <taxon>Polyporales</taxon>
        <taxon>Phanerochaetaceae</taxon>
        <taxon>Phanerochaete</taxon>
    </lineage>
</organism>
<comment type="pathway">
    <text evidence="8">Carbohydrate metabolism; glyoxylate cycle; (S)-malate from isocitrate: step 2/2.</text>
</comment>
<evidence type="ECO:0000256" key="8">
    <source>
        <dbReference type="RuleBase" id="RU000555"/>
    </source>
</evidence>
<dbReference type="Pfam" id="PF20656">
    <property type="entry name" value="MS_N"/>
    <property type="match status" value="1"/>
</dbReference>
<evidence type="ECO:0000256" key="5">
    <source>
        <dbReference type="ARBA" id="ARBA00022679"/>
    </source>
</evidence>
<keyword evidence="5 8" id="KW-0808">Transferase</keyword>
<dbReference type="GO" id="GO:0006099">
    <property type="term" value="P:tricarboxylic acid cycle"/>
    <property type="evidence" value="ECO:0007669"/>
    <property type="project" value="UniProtKB-KW"/>
</dbReference>
<protein>
    <recommendedName>
        <fullName evidence="2 8">Malate synthase</fullName>
        <ecNumber evidence="2 8">2.3.3.9</ecNumber>
    </recommendedName>
</protein>
<dbReference type="OrthoDB" id="186072at2759"/>
<evidence type="ECO:0000259" key="9">
    <source>
        <dbReference type="Pfam" id="PF01274"/>
    </source>
</evidence>
<keyword evidence="4 8" id="KW-0816">Tricarboxylic acid cycle</keyword>
<evidence type="ECO:0000256" key="6">
    <source>
        <dbReference type="ARBA" id="ARBA00047918"/>
    </source>
</evidence>
<gene>
    <name evidence="12" type="ORF">PsYK624_139620</name>
</gene>
<dbReference type="Pfam" id="PF01274">
    <property type="entry name" value="MS_TIM-barrel"/>
    <property type="match status" value="1"/>
</dbReference>
<evidence type="ECO:0000313" key="13">
    <source>
        <dbReference type="Proteomes" id="UP000703269"/>
    </source>
</evidence>
<name>A0A9P3GN11_9APHY</name>
<dbReference type="CDD" id="cd00727">
    <property type="entry name" value="malate_synt_A"/>
    <property type="match status" value="1"/>
</dbReference>
<dbReference type="InterPro" id="IPR044856">
    <property type="entry name" value="Malate_synth_C_sf"/>
</dbReference>
<dbReference type="NCBIfam" id="TIGR01344">
    <property type="entry name" value="malate_syn_A"/>
    <property type="match status" value="1"/>
</dbReference>
<evidence type="ECO:0000313" key="12">
    <source>
        <dbReference type="EMBL" id="GJE97741.1"/>
    </source>
</evidence>
<dbReference type="PIRSF" id="PIRSF001363">
    <property type="entry name" value="Malate_synth"/>
    <property type="match status" value="1"/>
</dbReference>
<dbReference type="InterPro" id="IPR001465">
    <property type="entry name" value="Malate_synthase_TIM"/>
</dbReference>
<dbReference type="Gene3D" id="1.20.1220.12">
    <property type="entry name" value="Malate synthase, domain III"/>
    <property type="match status" value="1"/>
</dbReference>
<dbReference type="InterPro" id="IPR048356">
    <property type="entry name" value="MS_N"/>
</dbReference>
<keyword evidence="3 8" id="KW-0329">Glyoxylate bypass</keyword>
<feature type="active site" description="Proton acceptor" evidence="7">
    <location>
        <position position="162"/>
    </location>
</feature>
<dbReference type="InterPro" id="IPR019830">
    <property type="entry name" value="Malate_synthase_CS"/>
</dbReference>
<dbReference type="FunFam" id="1.20.1220.12:FF:000001">
    <property type="entry name" value="Malate synthase"/>
    <property type="match status" value="1"/>
</dbReference>
<dbReference type="Gene3D" id="3.20.20.360">
    <property type="entry name" value="Malate synthase, domain 3"/>
    <property type="match status" value="1"/>
</dbReference>
<evidence type="ECO:0000256" key="2">
    <source>
        <dbReference type="ARBA" id="ARBA00012636"/>
    </source>
</evidence>
<comment type="caution">
    <text evidence="12">The sequence shown here is derived from an EMBL/GenBank/DDBJ whole genome shotgun (WGS) entry which is preliminary data.</text>
</comment>